<accession>A0A5M8RX40</accession>
<comment type="caution">
    <text evidence="1">The sequence shown here is derived from an EMBL/GenBank/DDBJ whole genome shotgun (WGS) entry which is preliminary data.</text>
</comment>
<protein>
    <submittedName>
        <fullName evidence="1">Uncharacterized protein</fullName>
    </submittedName>
</protein>
<gene>
    <name evidence="1" type="ORF">DX927_14650</name>
</gene>
<name>A0A5M8RX40_9BACI</name>
<organism evidence="1 2">
    <name type="scientific">Bacillus swezeyi</name>
    <dbReference type="NCBI Taxonomy" id="1925020"/>
    <lineage>
        <taxon>Bacteria</taxon>
        <taxon>Bacillati</taxon>
        <taxon>Bacillota</taxon>
        <taxon>Bacilli</taxon>
        <taxon>Bacillales</taxon>
        <taxon>Bacillaceae</taxon>
        <taxon>Bacillus</taxon>
    </lineage>
</organism>
<dbReference type="AlphaFoldDB" id="A0A5M8RX40"/>
<proteinExistence type="predicted"/>
<dbReference type="EMBL" id="QSND01000002">
    <property type="protein sequence ID" value="KAA6451940.1"/>
    <property type="molecule type" value="Genomic_DNA"/>
</dbReference>
<dbReference type="Proteomes" id="UP000324326">
    <property type="component" value="Unassembled WGS sequence"/>
</dbReference>
<evidence type="ECO:0000313" key="1">
    <source>
        <dbReference type="EMBL" id="KAA6451940.1"/>
    </source>
</evidence>
<reference evidence="1 2" key="1">
    <citation type="submission" date="2018-08" db="EMBL/GenBank/DDBJ databases">
        <title>Bacillus phenotypic plasticity.</title>
        <authorList>
            <person name="Hurtado E."/>
        </authorList>
    </citation>
    <scope>NUCLEOTIDE SEQUENCE [LARGE SCALE GENOMIC DNA]</scope>
    <source>
        <strain evidence="1 2">427</strain>
    </source>
</reference>
<evidence type="ECO:0000313" key="2">
    <source>
        <dbReference type="Proteomes" id="UP000324326"/>
    </source>
</evidence>
<sequence>MTKKEQQYKCLYHLPLQVKCFNSSILKAADGFKRLLPNLDVVIGYGTAFYPLSLTLMLVRSSSLSAESHIK</sequence>